<proteinExistence type="predicted"/>
<dbReference type="SUPFAM" id="SSF56059">
    <property type="entry name" value="Glutathione synthetase ATP-binding domain-like"/>
    <property type="match status" value="1"/>
</dbReference>
<dbReference type="GO" id="GO:0046872">
    <property type="term" value="F:metal ion binding"/>
    <property type="evidence" value="ECO:0007669"/>
    <property type="project" value="InterPro"/>
</dbReference>
<keyword evidence="3 4" id="KW-0067">ATP-binding</keyword>
<evidence type="ECO:0000259" key="5">
    <source>
        <dbReference type="PROSITE" id="PS50975"/>
    </source>
</evidence>
<evidence type="ECO:0000256" key="4">
    <source>
        <dbReference type="PROSITE-ProRule" id="PRU00409"/>
    </source>
</evidence>
<evidence type="ECO:0000256" key="2">
    <source>
        <dbReference type="ARBA" id="ARBA00022741"/>
    </source>
</evidence>
<dbReference type="InterPro" id="IPR011761">
    <property type="entry name" value="ATP-grasp"/>
</dbReference>
<dbReference type="OrthoDB" id="9765608at2"/>
<evidence type="ECO:0000256" key="3">
    <source>
        <dbReference type="ARBA" id="ARBA00022840"/>
    </source>
</evidence>
<feature type="domain" description="ATP-grasp" evidence="5">
    <location>
        <begin position="120"/>
        <end position="324"/>
    </location>
</feature>
<keyword evidence="2 4" id="KW-0547">Nucleotide-binding</keyword>
<dbReference type="PANTHER" id="PTHR43585">
    <property type="entry name" value="FUMIPYRROLE BIOSYNTHESIS PROTEIN C"/>
    <property type="match status" value="1"/>
</dbReference>
<accession>A0A162KNX2</accession>
<comment type="caution">
    <text evidence="6">The sequence shown here is derived from an EMBL/GenBank/DDBJ whole genome shotgun (WGS) entry which is preliminary data.</text>
</comment>
<dbReference type="PROSITE" id="PS50975">
    <property type="entry name" value="ATP_GRASP"/>
    <property type="match status" value="1"/>
</dbReference>
<reference evidence="6 7" key="1">
    <citation type="submission" date="2015-12" db="EMBL/GenBank/DDBJ databases">
        <title>Genome sequence of Tistrella mobilis MCCC 1A02139.</title>
        <authorList>
            <person name="Lu L."/>
            <person name="Lai Q."/>
            <person name="Shao Z."/>
            <person name="Qian P."/>
        </authorList>
    </citation>
    <scope>NUCLEOTIDE SEQUENCE [LARGE SCALE GENOMIC DNA]</scope>
    <source>
        <strain evidence="6 7">MCCC 1A02139</strain>
    </source>
</reference>
<dbReference type="PANTHER" id="PTHR43585:SF2">
    <property type="entry name" value="ATP-GRASP ENZYME FSQD"/>
    <property type="match status" value="1"/>
</dbReference>
<dbReference type="InterPro" id="IPR013815">
    <property type="entry name" value="ATP_grasp_subdomain_1"/>
</dbReference>
<evidence type="ECO:0000256" key="1">
    <source>
        <dbReference type="ARBA" id="ARBA00022598"/>
    </source>
</evidence>
<evidence type="ECO:0000313" key="7">
    <source>
        <dbReference type="Proteomes" id="UP000075787"/>
    </source>
</evidence>
<dbReference type="InterPro" id="IPR052032">
    <property type="entry name" value="ATP-dep_AA_Ligase"/>
</dbReference>
<dbReference type="Gene3D" id="3.30.1490.20">
    <property type="entry name" value="ATP-grasp fold, A domain"/>
    <property type="match status" value="1"/>
</dbReference>
<organism evidence="6 7">
    <name type="scientific">Tistrella mobilis</name>
    <dbReference type="NCBI Taxonomy" id="171437"/>
    <lineage>
        <taxon>Bacteria</taxon>
        <taxon>Pseudomonadati</taxon>
        <taxon>Pseudomonadota</taxon>
        <taxon>Alphaproteobacteria</taxon>
        <taxon>Geminicoccales</taxon>
        <taxon>Geminicoccaceae</taxon>
        <taxon>Tistrella</taxon>
    </lineage>
</organism>
<keyword evidence="1" id="KW-0436">Ligase</keyword>
<evidence type="ECO:0000313" key="6">
    <source>
        <dbReference type="EMBL" id="KYO51748.1"/>
    </source>
</evidence>
<sequence length="428" mass="45605">MAHMVFVETTRPATRAIDHALAMGHEVTLIRSGRFDWLLPPAEHERIRALDIRRVEIADTRSDVLIEAALRDLMAGGPVDAVLTALQPAATPAAIAAGRLGIRATAARGMINARDKALTRAALDRAGLPSVAHATVRTLEDALDAAARIGYPVIVKPVNGLGKALTTWAKTPDDIHRHFATQAGRREVLQTGLADELADAAFIIEEIARGPLHSLELAGLASGAKVPLILVRRKTGRDDPVLEMGSTVPAPLSAEDRRAAGDYAVAVAEALGLDIGIFHIELIMTDRGPRLVEVNPRIAGGAIPDLIRTATGVDPFELLVRVHAGESPVSDWLPETCAASHSFITMAEDCTVRADLAPDWFEAFRPRMASGSCDIRPGASYRRMDGNQDVLGVVRMVAPTIGEAAAACEALRAEIAETLGVKLVELVE</sequence>
<dbReference type="EMBL" id="LPZR01000166">
    <property type="protein sequence ID" value="KYO51748.1"/>
    <property type="molecule type" value="Genomic_DNA"/>
</dbReference>
<dbReference type="AlphaFoldDB" id="A0A162KNX2"/>
<protein>
    <recommendedName>
        <fullName evidence="5">ATP-grasp domain-containing protein</fullName>
    </recommendedName>
</protein>
<name>A0A162KNX2_9PROT</name>
<gene>
    <name evidence="6" type="ORF">AUP44_07980</name>
</gene>
<dbReference type="RefSeq" id="WP_062765645.1">
    <property type="nucleotide sequence ID" value="NZ_CP121045.1"/>
</dbReference>
<dbReference type="Proteomes" id="UP000075787">
    <property type="component" value="Unassembled WGS sequence"/>
</dbReference>
<dbReference type="Pfam" id="PF13535">
    <property type="entry name" value="ATP-grasp_4"/>
    <property type="match status" value="1"/>
</dbReference>
<dbReference type="GO" id="GO:0016874">
    <property type="term" value="F:ligase activity"/>
    <property type="evidence" value="ECO:0007669"/>
    <property type="project" value="UniProtKB-KW"/>
</dbReference>
<dbReference type="Gene3D" id="3.30.470.20">
    <property type="entry name" value="ATP-grasp fold, B domain"/>
    <property type="match status" value="1"/>
</dbReference>
<dbReference type="GO" id="GO:0005524">
    <property type="term" value="F:ATP binding"/>
    <property type="evidence" value="ECO:0007669"/>
    <property type="project" value="UniProtKB-UniRule"/>
</dbReference>
<dbReference type="GeneID" id="97240988"/>